<dbReference type="AlphaFoldDB" id="A0A6J4QPC9"/>
<dbReference type="EMBL" id="CADCVF010000019">
    <property type="protein sequence ID" value="CAA9450512.1"/>
    <property type="molecule type" value="Genomic_DNA"/>
</dbReference>
<protein>
    <submittedName>
        <fullName evidence="2">Uncharacterized protein</fullName>
    </submittedName>
</protein>
<organism evidence="2">
    <name type="scientific">uncultured Rubrobacteraceae bacterium</name>
    <dbReference type="NCBI Taxonomy" id="349277"/>
    <lineage>
        <taxon>Bacteria</taxon>
        <taxon>Bacillati</taxon>
        <taxon>Actinomycetota</taxon>
        <taxon>Rubrobacteria</taxon>
        <taxon>Rubrobacterales</taxon>
        <taxon>Rubrobacteraceae</taxon>
        <taxon>environmental samples</taxon>
    </lineage>
</organism>
<keyword evidence="1" id="KW-1133">Transmembrane helix</keyword>
<reference evidence="2" key="1">
    <citation type="submission" date="2020-02" db="EMBL/GenBank/DDBJ databases">
        <authorList>
            <person name="Meier V. D."/>
        </authorList>
    </citation>
    <scope>NUCLEOTIDE SEQUENCE</scope>
    <source>
        <strain evidence="2">AVDCRST_MAG58</strain>
    </source>
</reference>
<gene>
    <name evidence="2" type="ORF">AVDCRST_MAG58-765</name>
</gene>
<evidence type="ECO:0000313" key="2">
    <source>
        <dbReference type="EMBL" id="CAA9450512.1"/>
    </source>
</evidence>
<proteinExistence type="predicted"/>
<name>A0A6J4QPC9_9ACTN</name>
<keyword evidence="1" id="KW-0472">Membrane</keyword>
<keyword evidence="1" id="KW-0812">Transmembrane</keyword>
<sequence>MGGSFKIGRLFGIEVKIHWAFFLLMAFFTFLGFLSCSTPEAAPESNPDTAPATDAARVAKGVLEREGITSYMYGTHTITDVSSGIRYALRSENEELLDSHAGQRVTVHGTLVPGYENGQIEGGPPLLKVTRVEPA</sequence>
<evidence type="ECO:0000256" key="1">
    <source>
        <dbReference type="SAM" id="Phobius"/>
    </source>
</evidence>
<accession>A0A6J4QPC9</accession>
<feature type="transmembrane region" description="Helical" evidence="1">
    <location>
        <begin position="17"/>
        <end position="36"/>
    </location>
</feature>